<comment type="caution">
    <text evidence="1">The sequence shown here is derived from an EMBL/GenBank/DDBJ whole genome shotgun (WGS) entry which is preliminary data.</text>
</comment>
<dbReference type="EMBL" id="ABJD02000101">
    <property type="protein sequence ID" value="EDU59155.1"/>
    <property type="molecule type" value="Genomic_DNA"/>
</dbReference>
<gene>
    <name evidence="1" type="ORF">PROSTU_02343</name>
</gene>
<evidence type="ECO:0000313" key="1">
    <source>
        <dbReference type="EMBL" id="EDU59155.1"/>
    </source>
</evidence>
<reference evidence="1 2" key="3">
    <citation type="submission" date="2008-05" db="EMBL/GenBank/DDBJ databases">
        <authorList>
            <person name="Fulton L."/>
            <person name="Clifton S."/>
            <person name="Fulton B."/>
            <person name="Xu J."/>
            <person name="Minx P."/>
            <person name="Pepin K.H."/>
            <person name="Johnson M."/>
            <person name="Thiruvilangam P."/>
            <person name="Bhonagiri V."/>
            <person name="Nash W.E."/>
            <person name="Mardis E.R."/>
            <person name="Wilson R.K."/>
        </authorList>
    </citation>
    <scope>NUCLEOTIDE SEQUENCE [LARGE SCALE GENOMIC DNA]</scope>
    <source>
        <strain evidence="1 2">ATCC 25827</strain>
    </source>
</reference>
<evidence type="ECO:0000313" key="2">
    <source>
        <dbReference type="Proteomes" id="UP000004506"/>
    </source>
</evidence>
<organism evidence="1 2">
    <name type="scientific">Providencia stuartii ATCC 25827</name>
    <dbReference type="NCBI Taxonomy" id="471874"/>
    <lineage>
        <taxon>Bacteria</taxon>
        <taxon>Pseudomonadati</taxon>
        <taxon>Pseudomonadota</taxon>
        <taxon>Gammaproteobacteria</taxon>
        <taxon>Enterobacterales</taxon>
        <taxon>Morganellaceae</taxon>
        <taxon>Providencia</taxon>
    </lineage>
</organism>
<reference evidence="2" key="2">
    <citation type="submission" date="2008-04" db="EMBL/GenBank/DDBJ databases">
        <title>Draft genome sequence of Providencia stuartii(ATCC 25827).</title>
        <authorList>
            <person name="Sudarsanam P."/>
            <person name="Ley R."/>
            <person name="Guruge J."/>
            <person name="Turnbaugh P.J."/>
            <person name="Mahowald M."/>
            <person name="Liep D."/>
            <person name="Gordon J."/>
        </authorList>
    </citation>
    <scope>NUCLEOTIDE SEQUENCE [LARGE SCALE GENOMIC DNA]</scope>
    <source>
        <strain evidence="2">ATCC 25827</strain>
    </source>
</reference>
<protein>
    <submittedName>
        <fullName evidence="1">Uncharacterized protein</fullName>
    </submittedName>
</protein>
<dbReference type="Proteomes" id="UP000004506">
    <property type="component" value="Unassembled WGS sequence"/>
</dbReference>
<dbReference type="AlphaFoldDB" id="A0AA86YIX3"/>
<reference evidence="2" key="1">
    <citation type="submission" date="2008-04" db="EMBL/GenBank/DDBJ databases">
        <title>Draft genome sequence of Providencia stuartii (ATCC 25827).</title>
        <authorList>
            <person name="Sudarsanam P."/>
            <person name="Ley R."/>
            <person name="Guruge J."/>
            <person name="Turnbaugh P.J."/>
            <person name="Mahowald M."/>
            <person name="Liep D."/>
            <person name="Gordon J."/>
        </authorList>
    </citation>
    <scope>NUCLEOTIDE SEQUENCE [LARGE SCALE GENOMIC DNA]</scope>
    <source>
        <strain evidence="2">ATCC 25827</strain>
    </source>
</reference>
<accession>A0AA86YIX3</accession>
<name>A0AA86YIX3_PROST</name>
<sequence length="40" mass="4994">MDLLNFSYVKKNYLSSDISFNIYNCTNLTFFRFIYRQIHY</sequence>
<proteinExistence type="predicted"/>